<feature type="compositionally biased region" description="Basic residues" evidence="1">
    <location>
        <begin position="206"/>
        <end position="224"/>
    </location>
</feature>
<feature type="region of interest" description="Disordered" evidence="1">
    <location>
        <begin position="177"/>
        <end position="227"/>
    </location>
</feature>
<organism evidence="2 3">
    <name type="scientific">Boletus edulis BED1</name>
    <dbReference type="NCBI Taxonomy" id="1328754"/>
    <lineage>
        <taxon>Eukaryota</taxon>
        <taxon>Fungi</taxon>
        <taxon>Dikarya</taxon>
        <taxon>Basidiomycota</taxon>
        <taxon>Agaricomycotina</taxon>
        <taxon>Agaricomycetes</taxon>
        <taxon>Agaricomycetidae</taxon>
        <taxon>Boletales</taxon>
        <taxon>Boletineae</taxon>
        <taxon>Boletaceae</taxon>
        <taxon>Boletoideae</taxon>
        <taxon>Boletus</taxon>
    </lineage>
</organism>
<feature type="region of interest" description="Disordered" evidence="1">
    <location>
        <begin position="88"/>
        <end position="135"/>
    </location>
</feature>
<name>A0AAD4GGA7_BOLED</name>
<protein>
    <submittedName>
        <fullName evidence="2">Uncharacterized protein</fullName>
    </submittedName>
</protein>
<feature type="compositionally biased region" description="Basic and acidic residues" evidence="1">
    <location>
        <begin position="113"/>
        <end position="135"/>
    </location>
</feature>
<keyword evidence="3" id="KW-1185">Reference proteome</keyword>
<reference evidence="2" key="2">
    <citation type="journal article" date="2020" name="Nat. Commun.">
        <title>Large-scale genome sequencing of mycorrhizal fungi provides insights into the early evolution of symbiotic traits.</title>
        <authorList>
            <person name="Miyauchi S."/>
            <person name="Kiss E."/>
            <person name="Kuo A."/>
            <person name="Drula E."/>
            <person name="Kohler A."/>
            <person name="Sanchez-Garcia M."/>
            <person name="Morin E."/>
            <person name="Andreopoulos B."/>
            <person name="Barry K.W."/>
            <person name="Bonito G."/>
            <person name="Buee M."/>
            <person name="Carver A."/>
            <person name="Chen C."/>
            <person name="Cichocki N."/>
            <person name="Clum A."/>
            <person name="Culley D."/>
            <person name="Crous P.W."/>
            <person name="Fauchery L."/>
            <person name="Girlanda M."/>
            <person name="Hayes R.D."/>
            <person name="Keri Z."/>
            <person name="LaButti K."/>
            <person name="Lipzen A."/>
            <person name="Lombard V."/>
            <person name="Magnuson J."/>
            <person name="Maillard F."/>
            <person name="Murat C."/>
            <person name="Nolan M."/>
            <person name="Ohm R.A."/>
            <person name="Pangilinan J."/>
            <person name="Pereira M.F."/>
            <person name="Perotto S."/>
            <person name="Peter M."/>
            <person name="Pfister S."/>
            <person name="Riley R."/>
            <person name="Sitrit Y."/>
            <person name="Stielow J.B."/>
            <person name="Szollosi G."/>
            <person name="Zifcakova L."/>
            <person name="Stursova M."/>
            <person name="Spatafora J.W."/>
            <person name="Tedersoo L."/>
            <person name="Vaario L.M."/>
            <person name="Yamada A."/>
            <person name="Yan M."/>
            <person name="Wang P."/>
            <person name="Xu J."/>
            <person name="Bruns T."/>
            <person name="Baldrian P."/>
            <person name="Vilgalys R."/>
            <person name="Dunand C."/>
            <person name="Henrissat B."/>
            <person name="Grigoriev I.V."/>
            <person name="Hibbett D."/>
            <person name="Nagy L.G."/>
            <person name="Martin F.M."/>
        </authorList>
    </citation>
    <scope>NUCLEOTIDE SEQUENCE</scope>
    <source>
        <strain evidence="2">BED1</strain>
    </source>
</reference>
<dbReference type="EMBL" id="WHUW01000009">
    <property type="protein sequence ID" value="KAF8442479.1"/>
    <property type="molecule type" value="Genomic_DNA"/>
</dbReference>
<gene>
    <name evidence="2" type="ORF">L210DRAFT_3536761</name>
</gene>
<proteinExistence type="predicted"/>
<evidence type="ECO:0000313" key="2">
    <source>
        <dbReference type="EMBL" id="KAF8442479.1"/>
    </source>
</evidence>
<sequence>MQNDTDEFVFIRKRKRLRTLDARETEAVGTLEQASDPRLHSGLIPEITALPEPATSSPASPKKLEHTSPKASSDNIVTVEKFLRRGVQTAPRTKQAGPGSVSLRKSRAYTHRRPAERGTTRDRKATKVPKRSRESSRIANALFRAAILTDVDPLDTLVDDAGISHSRRPLKFVPLNKFTSPVESGPTKPIEPSQLGRGESKDPVSHTRRHGHTSGPKQHHHAPHARVPLPLVPLQEAEAAYSVIFP</sequence>
<reference evidence="2" key="1">
    <citation type="submission" date="2019-10" db="EMBL/GenBank/DDBJ databases">
        <authorList>
            <consortium name="DOE Joint Genome Institute"/>
            <person name="Kuo A."/>
            <person name="Miyauchi S."/>
            <person name="Kiss E."/>
            <person name="Drula E."/>
            <person name="Kohler A."/>
            <person name="Sanchez-Garcia M."/>
            <person name="Andreopoulos B."/>
            <person name="Barry K.W."/>
            <person name="Bonito G."/>
            <person name="Buee M."/>
            <person name="Carver A."/>
            <person name="Chen C."/>
            <person name="Cichocki N."/>
            <person name="Clum A."/>
            <person name="Culley D."/>
            <person name="Crous P.W."/>
            <person name="Fauchery L."/>
            <person name="Girlanda M."/>
            <person name="Hayes R."/>
            <person name="Keri Z."/>
            <person name="LaButti K."/>
            <person name="Lipzen A."/>
            <person name="Lombard V."/>
            <person name="Magnuson J."/>
            <person name="Maillard F."/>
            <person name="Morin E."/>
            <person name="Murat C."/>
            <person name="Nolan M."/>
            <person name="Ohm R."/>
            <person name="Pangilinan J."/>
            <person name="Pereira M."/>
            <person name="Perotto S."/>
            <person name="Peter M."/>
            <person name="Riley R."/>
            <person name="Sitrit Y."/>
            <person name="Stielow B."/>
            <person name="Szollosi G."/>
            <person name="Zifcakova L."/>
            <person name="Stursova M."/>
            <person name="Spatafora J.W."/>
            <person name="Tedersoo L."/>
            <person name="Vaario L.-M."/>
            <person name="Yamada A."/>
            <person name="Yan M."/>
            <person name="Wang P."/>
            <person name="Xu J."/>
            <person name="Bruns T."/>
            <person name="Baldrian P."/>
            <person name="Vilgalys R."/>
            <person name="Henrissat B."/>
            <person name="Grigoriev I.V."/>
            <person name="Hibbett D."/>
            <person name="Nagy L.G."/>
            <person name="Martin F.M."/>
        </authorList>
    </citation>
    <scope>NUCLEOTIDE SEQUENCE</scope>
    <source>
        <strain evidence="2">BED1</strain>
    </source>
</reference>
<dbReference type="Proteomes" id="UP001194468">
    <property type="component" value="Unassembled WGS sequence"/>
</dbReference>
<feature type="region of interest" description="Disordered" evidence="1">
    <location>
        <begin position="27"/>
        <end position="75"/>
    </location>
</feature>
<evidence type="ECO:0000313" key="3">
    <source>
        <dbReference type="Proteomes" id="UP001194468"/>
    </source>
</evidence>
<accession>A0AAD4GGA7</accession>
<evidence type="ECO:0000256" key="1">
    <source>
        <dbReference type="SAM" id="MobiDB-lite"/>
    </source>
</evidence>
<dbReference type="AlphaFoldDB" id="A0AAD4GGA7"/>
<comment type="caution">
    <text evidence="2">The sequence shown here is derived from an EMBL/GenBank/DDBJ whole genome shotgun (WGS) entry which is preliminary data.</text>
</comment>